<dbReference type="InterPro" id="IPR002495">
    <property type="entry name" value="Glyco_trans_8"/>
</dbReference>
<name>C0BAU3_9FIRM</name>
<dbReference type="AlphaFoldDB" id="C0BAU3"/>
<keyword evidence="2 4" id="KW-0808">Transferase</keyword>
<dbReference type="InterPro" id="IPR050748">
    <property type="entry name" value="Glycosyltrans_8_dom-fam"/>
</dbReference>
<evidence type="ECO:0000256" key="1">
    <source>
        <dbReference type="ARBA" id="ARBA00022676"/>
    </source>
</evidence>
<evidence type="ECO:0000256" key="3">
    <source>
        <dbReference type="ARBA" id="ARBA00022723"/>
    </source>
</evidence>
<dbReference type="GO" id="GO:0046872">
    <property type="term" value="F:metal ion binding"/>
    <property type="evidence" value="ECO:0007669"/>
    <property type="project" value="UniProtKB-KW"/>
</dbReference>
<dbReference type="PANTHER" id="PTHR13778">
    <property type="entry name" value="GLYCOSYLTRANSFERASE 8 DOMAIN-CONTAINING PROTEIN"/>
    <property type="match status" value="1"/>
</dbReference>
<sequence length="348" mass="40605">MHLKPAYAENNNAVVLSANEYYVPYLAAVLESIRANSNDDQNYDLIIMHRDISMGSQDRLKKQLEDHQNITLRFLDIRRYEKPFKKLFLRGHFALETYFRLLMPQILADYDKAVYIDSDLVVNADIAELYATDVDGYLLAAAKDADTAGLYNGFEPNKKKYMDTILKIKKPYEYFQAGVIVFNLAEFRKTYTTAEMLKFAASYEWELLDQDVLNYLAQGRVKFVDMAWNVMVDWRGIRLSQIIALAPKYLHDEHMEARKNPKIIHYAGPDKPWHQPWSDMAEEFWKYSRNTVFYETIMQRMCDPEGSRVGIKQKIRDHVVEVGEKVFPKDTARREVAKKIIIKTIGGI</sequence>
<dbReference type="HOGENOM" id="CLU_050833_0_3_9"/>
<keyword evidence="1" id="KW-0328">Glycosyltransferase</keyword>
<evidence type="ECO:0000313" key="5">
    <source>
        <dbReference type="Proteomes" id="UP000003793"/>
    </source>
</evidence>
<dbReference type="Gene3D" id="3.90.550.10">
    <property type="entry name" value="Spore Coat Polysaccharide Biosynthesis Protein SpsA, Chain A"/>
    <property type="match status" value="1"/>
</dbReference>
<keyword evidence="3" id="KW-0479">Metal-binding</keyword>
<proteinExistence type="predicted"/>
<comment type="caution">
    <text evidence="4">The sequence shown here is derived from an EMBL/GenBank/DDBJ whole genome shotgun (WGS) entry which is preliminary data.</text>
</comment>
<dbReference type="GO" id="GO:0016757">
    <property type="term" value="F:glycosyltransferase activity"/>
    <property type="evidence" value="ECO:0007669"/>
    <property type="project" value="UniProtKB-KW"/>
</dbReference>
<dbReference type="EMBL" id="ABVR01000041">
    <property type="protein sequence ID" value="EEG89217.1"/>
    <property type="molecule type" value="Genomic_DNA"/>
</dbReference>
<organism evidence="4 5">
    <name type="scientific">Coprococcus comes ATCC 27758</name>
    <dbReference type="NCBI Taxonomy" id="470146"/>
    <lineage>
        <taxon>Bacteria</taxon>
        <taxon>Bacillati</taxon>
        <taxon>Bacillota</taxon>
        <taxon>Clostridia</taxon>
        <taxon>Lachnospirales</taxon>
        <taxon>Lachnospiraceae</taxon>
        <taxon>Coprococcus</taxon>
    </lineage>
</organism>
<gene>
    <name evidence="4" type="ORF">COPCOM_02196</name>
</gene>
<evidence type="ECO:0000313" key="4">
    <source>
        <dbReference type="EMBL" id="EEG89217.1"/>
    </source>
</evidence>
<reference evidence="4 5" key="1">
    <citation type="submission" date="2009-02" db="EMBL/GenBank/DDBJ databases">
        <authorList>
            <person name="Fulton L."/>
            <person name="Clifton S."/>
            <person name="Fulton B."/>
            <person name="Xu J."/>
            <person name="Minx P."/>
            <person name="Pepin K.H."/>
            <person name="Johnson M."/>
            <person name="Bhonagiri V."/>
            <person name="Nash W.E."/>
            <person name="Mardis E.R."/>
            <person name="Wilson R.K."/>
        </authorList>
    </citation>
    <scope>NUCLEOTIDE SEQUENCE [LARGE SCALE GENOMIC DNA]</scope>
    <source>
        <strain evidence="4 5">ATCC 27758</strain>
    </source>
</reference>
<dbReference type="PANTHER" id="PTHR13778:SF47">
    <property type="entry name" value="LIPOPOLYSACCHARIDE 1,3-GALACTOSYLTRANSFERASE"/>
    <property type="match status" value="1"/>
</dbReference>
<protein>
    <submittedName>
        <fullName evidence="4">Glycosyltransferase, family 8</fullName>
    </submittedName>
</protein>
<dbReference type="InterPro" id="IPR029044">
    <property type="entry name" value="Nucleotide-diphossugar_trans"/>
</dbReference>
<dbReference type="SUPFAM" id="SSF53448">
    <property type="entry name" value="Nucleotide-diphospho-sugar transferases"/>
    <property type="match status" value="1"/>
</dbReference>
<dbReference type="CDD" id="cd04194">
    <property type="entry name" value="GT8_A4GalT_like"/>
    <property type="match status" value="1"/>
</dbReference>
<reference evidence="4 5" key="2">
    <citation type="submission" date="2009-03" db="EMBL/GenBank/DDBJ databases">
        <title>Draft genome sequence of Coprococcus comes (ATCC 27758).</title>
        <authorList>
            <person name="Sudarsanam P."/>
            <person name="Ley R."/>
            <person name="Guruge J."/>
            <person name="Turnbaugh P.J."/>
            <person name="Mahowald M."/>
            <person name="Liep D."/>
            <person name="Gordon J."/>
        </authorList>
    </citation>
    <scope>NUCLEOTIDE SEQUENCE [LARGE SCALE GENOMIC DNA]</scope>
    <source>
        <strain evidence="4 5">ATCC 27758</strain>
    </source>
</reference>
<accession>C0BAU3</accession>
<evidence type="ECO:0000256" key="2">
    <source>
        <dbReference type="ARBA" id="ARBA00022679"/>
    </source>
</evidence>
<dbReference type="Pfam" id="PF01501">
    <property type="entry name" value="Glyco_transf_8"/>
    <property type="match status" value="1"/>
</dbReference>
<dbReference type="Proteomes" id="UP000003793">
    <property type="component" value="Unassembled WGS sequence"/>
</dbReference>